<comment type="caution">
    <text evidence="4">The sequence shown here is derived from an EMBL/GenBank/DDBJ whole genome shotgun (WGS) entry which is preliminary data.</text>
</comment>
<evidence type="ECO:0000256" key="1">
    <source>
        <dbReference type="ARBA" id="ARBA00022737"/>
    </source>
</evidence>
<feature type="repeat" description="TPR" evidence="3">
    <location>
        <begin position="91"/>
        <end position="124"/>
    </location>
</feature>
<protein>
    <submittedName>
        <fullName evidence="4">Tetratricopeptide repeat protein</fullName>
    </submittedName>
</protein>
<evidence type="ECO:0000313" key="5">
    <source>
        <dbReference type="Proteomes" id="UP001596528"/>
    </source>
</evidence>
<dbReference type="InterPro" id="IPR011717">
    <property type="entry name" value="TPR-4"/>
</dbReference>
<feature type="repeat" description="TPR" evidence="3">
    <location>
        <begin position="189"/>
        <end position="222"/>
    </location>
</feature>
<dbReference type="PANTHER" id="PTHR45586:SF1">
    <property type="entry name" value="LIPOPOLYSACCHARIDE ASSEMBLY PROTEIN B"/>
    <property type="match status" value="1"/>
</dbReference>
<dbReference type="Pfam" id="PF13174">
    <property type="entry name" value="TPR_6"/>
    <property type="match status" value="1"/>
</dbReference>
<evidence type="ECO:0000256" key="2">
    <source>
        <dbReference type="ARBA" id="ARBA00022803"/>
    </source>
</evidence>
<keyword evidence="1" id="KW-0677">Repeat</keyword>
<sequence length="583" mass="67336">MKSNNPAAGTRKPNIIPIAMDATFFYERAVQSMDRHRYDRALKYFRRAAEYEPENPVNHCNLAGVLSELGDYGESNRILQHVLDHLDSTMTECYFYMANNYANMDDFESAEKALIRYLEQDPDGHYLDEAQEMMDFLSQELERPITVATIKCREGLFEHDRARALLEEGKFAEAVRVLEKLVKSRPEFLAARNNLALAYYYMGQFEKAATTIQDVLDIEPGNLHGLCNLAIFCQHAGDRERLESLLGLLRKTLPFHQEHLFKMATTMGILGEHEAAYGLFRRLLRHGGGRQEPCLYHYAAVAAYNTGRTDEARRLWARAGQMDPEAPIADYYLSKLELPEEERPDKVSYHYHLPLEEQLKKLVSDPSGAIPEQLRRDPLVRSSFFWALRHGDPGTKLQVIQAFGLIADQEVEYALRDFLLDPNQQDELKKVALYVLRSMNISEPLHVVIGGEQVVVRAKPISSKLPEWRDRWQEILELAKSRMDQRYDVVQQHDAETLWVEFLSRTYPNVPKMVKPDGWAAALEYWTAKMHRRRLTYHDVALRYGVSITTVSRNAKMIDEACSLREKMKALFLRWDGNGQTEE</sequence>
<dbReference type="Pfam" id="PF07721">
    <property type="entry name" value="TPR_4"/>
    <property type="match status" value="1"/>
</dbReference>
<dbReference type="PROSITE" id="PS50005">
    <property type="entry name" value="TPR"/>
    <property type="match status" value="3"/>
</dbReference>
<feature type="repeat" description="TPR" evidence="3">
    <location>
        <begin position="22"/>
        <end position="55"/>
    </location>
</feature>
<gene>
    <name evidence="4" type="ORF">ACFQWB_16320</name>
</gene>
<dbReference type="InterPro" id="IPR051012">
    <property type="entry name" value="CellSynth/LPSAsmb/PSIAsmb"/>
</dbReference>
<accession>A0ABW2V5U3</accession>
<dbReference type="PANTHER" id="PTHR45586">
    <property type="entry name" value="TPR REPEAT-CONTAINING PROTEIN PA4667"/>
    <property type="match status" value="1"/>
</dbReference>
<dbReference type="RefSeq" id="WP_138790457.1">
    <property type="nucleotide sequence ID" value="NZ_JBHTGQ010000044.1"/>
</dbReference>
<evidence type="ECO:0000313" key="4">
    <source>
        <dbReference type="EMBL" id="MFC7751486.1"/>
    </source>
</evidence>
<dbReference type="InterPro" id="IPR011990">
    <property type="entry name" value="TPR-like_helical_dom_sf"/>
</dbReference>
<dbReference type="Gene3D" id="1.25.40.10">
    <property type="entry name" value="Tetratricopeptide repeat domain"/>
    <property type="match status" value="2"/>
</dbReference>
<dbReference type="Proteomes" id="UP001596528">
    <property type="component" value="Unassembled WGS sequence"/>
</dbReference>
<reference evidence="5" key="1">
    <citation type="journal article" date="2019" name="Int. J. Syst. Evol. Microbiol.">
        <title>The Global Catalogue of Microorganisms (GCM) 10K type strain sequencing project: providing services to taxonomists for standard genome sequencing and annotation.</title>
        <authorList>
            <consortium name="The Broad Institute Genomics Platform"/>
            <consortium name="The Broad Institute Genome Sequencing Center for Infectious Disease"/>
            <person name="Wu L."/>
            <person name="Ma J."/>
        </authorList>
    </citation>
    <scope>NUCLEOTIDE SEQUENCE [LARGE SCALE GENOMIC DNA]</scope>
    <source>
        <strain evidence="5">JCM 18657</strain>
    </source>
</reference>
<dbReference type="InterPro" id="IPR019734">
    <property type="entry name" value="TPR_rpt"/>
</dbReference>
<dbReference type="SUPFAM" id="SSF48452">
    <property type="entry name" value="TPR-like"/>
    <property type="match status" value="2"/>
</dbReference>
<name>A0ABW2V5U3_9BACL</name>
<proteinExistence type="predicted"/>
<dbReference type="Pfam" id="PF14559">
    <property type="entry name" value="TPR_19"/>
    <property type="match status" value="2"/>
</dbReference>
<keyword evidence="2 3" id="KW-0802">TPR repeat</keyword>
<evidence type="ECO:0000256" key="3">
    <source>
        <dbReference type="PROSITE-ProRule" id="PRU00339"/>
    </source>
</evidence>
<dbReference type="EMBL" id="JBHTGQ010000044">
    <property type="protein sequence ID" value="MFC7751486.1"/>
    <property type="molecule type" value="Genomic_DNA"/>
</dbReference>
<organism evidence="4 5">
    <name type="scientific">Paenibacillus thermoaerophilus</name>
    <dbReference type="NCBI Taxonomy" id="1215385"/>
    <lineage>
        <taxon>Bacteria</taxon>
        <taxon>Bacillati</taxon>
        <taxon>Bacillota</taxon>
        <taxon>Bacilli</taxon>
        <taxon>Bacillales</taxon>
        <taxon>Paenibacillaceae</taxon>
        <taxon>Paenibacillus</taxon>
    </lineage>
</organism>
<dbReference type="SMART" id="SM00028">
    <property type="entry name" value="TPR"/>
    <property type="match status" value="5"/>
</dbReference>
<keyword evidence="5" id="KW-1185">Reference proteome</keyword>